<organism evidence="4 5">
    <name type="scientific">Pagothenia borchgrevinki</name>
    <name type="common">Bald rockcod</name>
    <name type="synonym">Trematomus borchgrevinki</name>
    <dbReference type="NCBI Taxonomy" id="8213"/>
    <lineage>
        <taxon>Eukaryota</taxon>
        <taxon>Metazoa</taxon>
        <taxon>Chordata</taxon>
        <taxon>Craniata</taxon>
        <taxon>Vertebrata</taxon>
        <taxon>Euteleostomi</taxon>
        <taxon>Actinopterygii</taxon>
        <taxon>Neopterygii</taxon>
        <taxon>Teleostei</taxon>
        <taxon>Neoteleostei</taxon>
        <taxon>Acanthomorphata</taxon>
        <taxon>Eupercaria</taxon>
        <taxon>Perciformes</taxon>
        <taxon>Notothenioidei</taxon>
        <taxon>Nototheniidae</taxon>
        <taxon>Pagothenia</taxon>
    </lineage>
</organism>
<evidence type="ECO:0000256" key="3">
    <source>
        <dbReference type="SAM" id="MobiDB-lite"/>
    </source>
</evidence>
<dbReference type="Pfam" id="PF09728">
    <property type="entry name" value="Taxilin"/>
    <property type="match status" value="2"/>
</dbReference>
<dbReference type="EMBL" id="JBIYXZ010002079">
    <property type="protein sequence ID" value="KAL3052051.1"/>
    <property type="molecule type" value="Genomic_DNA"/>
</dbReference>
<keyword evidence="2" id="KW-0175">Coiled coil</keyword>
<evidence type="ECO:0000256" key="1">
    <source>
        <dbReference type="ARBA" id="ARBA00009550"/>
    </source>
</evidence>
<feature type="compositionally biased region" description="Basic and acidic residues" evidence="3">
    <location>
        <begin position="599"/>
        <end position="631"/>
    </location>
</feature>
<comment type="caution">
    <text evidence="4">The sequence shown here is derived from an EMBL/GenBank/DDBJ whole genome shotgun (WGS) entry which is preliminary data.</text>
</comment>
<dbReference type="AlphaFoldDB" id="A0ABD2GE43"/>
<feature type="region of interest" description="Disordered" evidence="3">
    <location>
        <begin position="1"/>
        <end position="34"/>
    </location>
</feature>
<dbReference type="InterPro" id="IPR026183">
    <property type="entry name" value="Taxilin_fam"/>
</dbReference>
<accession>A0ABD2GE43</accession>
<protein>
    <submittedName>
        <fullName evidence="4">Uncharacterized protein</fullName>
    </submittedName>
</protein>
<keyword evidence="5" id="KW-1185">Reference proteome</keyword>
<gene>
    <name evidence="4" type="ORF">OYC64_004750</name>
</gene>
<reference evidence="4 5" key="2">
    <citation type="journal article" date="2024" name="G3 (Bethesda)">
        <title>The genome of the cryopelagic Antarctic bald notothen, Trematomus borchgrevinki.</title>
        <authorList>
            <person name="Rayamajhi N."/>
            <person name="Rivera-Colon A.G."/>
            <person name="Minhas B.F."/>
            <person name="Cheng C.C."/>
            <person name="Catchen J.M."/>
        </authorList>
    </citation>
    <scope>NUCLEOTIDE SEQUENCE [LARGE SCALE GENOMIC DNA]</scope>
    <source>
        <strain evidence="4">AGRC-2024</strain>
    </source>
</reference>
<evidence type="ECO:0000313" key="4">
    <source>
        <dbReference type="EMBL" id="KAL3052051.1"/>
    </source>
</evidence>
<feature type="compositionally biased region" description="Basic residues" evidence="3">
    <location>
        <begin position="664"/>
        <end position="678"/>
    </location>
</feature>
<feature type="coiled-coil region" evidence="2">
    <location>
        <begin position="234"/>
        <end position="261"/>
    </location>
</feature>
<name>A0ABD2GE43_PAGBO</name>
<proteinExistence type="inferred from homology"/>
<sequence length="678" mass="77320">METVKAEQLVPPPAKEAPPAASSSTNNPMDEYKRRLEKILSSHGSASGLLDKQSLMEAEVEKMKAEPKEELPVAMEKEVCLIMKSLNKGSSPAKKLEEVVRKYAEVAVQRRGDERKVCVLQQQMSMLLEESRGSAAARSELEALCRELQGHYDTLREETLKRCRDDEEKRSEITGHFQSMLTEIQSQIETHSTRNDKLCHENSNLTDKLEGLMSQCEMREESLEKINKHRDLQHKLTEAKLQQANALLTEAEEKHRREKEYLLREAIDKTKKCYAMKEQELAMKKKVKKRLNVSLSVLSNQLLVQAAEWKLQTQTLREQGNLMQVQLTLYAQKFDEFQATLSKSNEIYVRFKNEMDNMSDKMKKMDKESTLWKTRFENCNKALNDMISERTEKCREYDIFVLKINKLERLCDALQRERGMLYEKIKQISKNNSNVSIKIFGDKSSDLSPFEQQELHEIGIEDPVLTEDMSRLKEEQTKLQEFANSLLNAPAHNDEEDNKEEETEDDLVASAFDHFQTKPQVKQEQVVDFKSEESVVPQSDKVTEPATSSPVENTSEVMPTDTKPDVEKVPTQVMDKEVQPVKAEEEILMKPAEPTPEPEEVKIDPPTDPKPKAAVEAKVEAEPVKEQKVQAEPEEAPTTSQSAPPSKDTPKTAAASNAESAKKQTPKKKKKKNAKNAS</sequence>
<feature type="compositionally biased region" description="Basic and acidic residues" evidence="3">
    <location>
        <begin position="562"/>
        <end position="588"/>
    </location>
</feature>
<dbReference type="Proteomes" id="UP001619887">
    <property type="component" value="Unassembled WGS sequence"/>
</dbReference>
<evidence type="ECO:0000256" key="2">
    <source>
        <dbReference type="SAM" id="Coils"/>
    </source>
</evidence>
<dbReference type="PANTHER" id="PTHR16127:SF10">
    <property type="entry name" value="BETA-TAXILIN"/>
    <property type="match status" value="1"/>
</dbReference>
<evidence type="ECO:0000313" key="5">
    <source>
        <dbReference type="Proteomes" id="UP001619887"/>
    </source>
</evidence>
<reference evidence="4 5" key="1">
    <citation type="journal article" date="2022" name="G3 (Bethesda)">
        <title>Evaluating Illumina-, Nanopore-, and PacBio-based genome assembly strategies with the bald notothen, Trematomus borchgrevinki.</title>
        <authorList>
            <person name="Rayamajhi N."/>
            <person name="Cheng C.C."/>
            <person name="Catchen J.M."/>
        </authorList>
    </citation>
    <scope>NUCLEOTIDE SEQUENCE [LARGE SCALE GENOMIC DNA]</scope>
    <source>
        <strain evidence="4">AGRC-2024</strain>
    </source>
</reference>
<comment type="similarity">
    <text evidence="1">Belongs to the taxilin family.</text>
</comment>
<feature type="compositionally biased region" description="Polar residues" evidence="3">
    <location>
        <begin position="545"/>
        <end position="557"/>
    </location>
</feature>
<dbReference type="PANTHER" id="PTHR16127">
    <property type="entry name" value="TAXILIN"/>
    <property type="match status" value="1"/>
</dbReference>
<feature type="coiled-coil region" evidence="2">
    <location>
        <begin position="397"/>
        <end position="424"/>
    </location>
</feature>
<feature type="region of interest" description="Disordered" evidence="3">
    <location>
        <begin position="523"/>
        <end position="678"/>
    </location>
</feature>